<sequence length="53" mass="5770">MFTPKEITEAYKLYFGFPLPAKSVQIISATLTLIIPGSKINKGITDGKNTSPK</sequence>
<dbReference type="EMBL" id="BARU01042161">
    <property type="protein sequence ID" value="GAH81854.1"/>
    <property type="molecule type" value="Genomic_DNA"/>
</dbReference>
<comment type="caution">
    <text evidence="1">The sequence shown here is derived from an EMBL/GenBank/DDBJ whole genome shotgun (WGS) entry which is preliminary data.</text>
</comment>
<dbReference type="AlphaFoldDB" id="X1JUA3"/>
<name>X1JUA3_9ZZZZ</name>
<reference evidence="1" key="1">
    <citation type="journal article" date="2014" name="Front. Microbiol.">
        <title>High frequency of phylogenetically diverse reductive dehalogenase-homologous genes in deep subseafloor sedimentary metagenomes.</title>
        <authorList>
            <person name="Kawai M."/>
            <person name="Futagami T."/>
            <person name="Toyoda A."/>
            <person name="Takaki Y."/>
            <person name="Nishi S."/>
            <person name="Hori S."/>
            <person name="Arai W."/>
            <person name="Tsubouchi T."/>
            <person name="Morono Y."/>
            <person name="Uchiyama I."/>
            <person name="Ito T."/>
            <person name="Fujiyama A."/>
            <person name="Inagaki F."/>
            <person name="Takami H."/>
        </authorList>
    </citation>
    <scope>NUCLEOTIDE SEQUENCE</scope>
    <source>
        <strain evidence="1">Expedition CK06-06</strain>
    </source>
</reference>
<protein>
    <submittedName>
        <fullName evidence="1">Uncharacterized protein</fullName>
    </submittedName>
</protein>
<evidence type="ECO:0000313" key="1">
    <source>
        <dbReference type="EMBL" id="GAH81854.1"/>
    </source>
</evidence>
<proteinExistence type="predicted"/>
<gene>
    <name evidence="1" type="ORF">S03H2_64840</name>
</gene>
<accession>X1JUA3</accession>
<organism evidence="1">
    <name type="scientific">marine sediment metagenome</name>
    <dbReference type="NCBI Taxonomy" id="412755"/>
    <lineage>
        <taxon>unclassified sequences</taxon>
        <taxon>metagenomes</taxon>
        <taxon>ecological metagenomes</taxon>
    </lineage>
</organism>